<sequence length="71" mass="7651">MLPDLPKIELETYLMAPASAARASDDKSVHENPPKMPNEVKSAGDGLWTIDATTVDITNPDGTASISRERI</sequence>
<dbReference type="AlphaFoldDB" id="F6G5Q0"/>
<dbReference type="Proteomes" id="UP000007953">
    <property type="component" value="Chromosome"/>
</dbReference>
<evidence type="ECO:0000313" key="3">
    <source>
        <dbReference type="Proteomes" id="UP000007953"/>
    </source>
</evidence>
<reference evidence="2 3" key="1">
    <citation type="journal article" date="2011" name="J. Bacteriol.">
        <title>Complete genome sequence of the plant pathogen Ralstonia solanacearum strain Po82.</title>
        <authorList>
            <person name="Xu J."/>
            <person name="Zheng H.J."/>
            <person name="Liu L."/>
            <person name="Pan Z.C."/>
            <person name="Prior P."/>
            <person name="Tang B."/>
            <person name="Xu J.S."/>
            <person name="Zhang H."/>
            <person name="Tian Q."/>
            <person name="Zhang L.Q."/>
            <person name="Feng J."/>
        </authorList>
    </citation>
    <scope>NUCLEOTIDE SEQUENCE [LARGE SCALE GENOMIC DNA]</scope>
    <source>
        <strain evidence="2 3">Po82</strain>
    </source>
</reference>
<organism evidence="2 3">
    <name type="scientific">Ralstonia solanacearum (strain Po82)</name>
    <dbReference type="NCBI Taxonomy" id="1031711"/>
    <lineage>
        <taxon>Bacteria</taxon>
        <taxon>Pseudomonadati</taxon>
        <taxon>Pseudomonadota</taxon>
        <taxon>Betaproteobacteria</taxon>
        <taxon>Burkholderiales</taxon>
        <taxon>Burkholderiaceae</taxon>
        <taxon>Ralstonia</taxon>
        <taxon>Ralstonia solanacearum species complex</taxon>
    </lineage>
</organism>
<evidence type="ECO:0000256" key="1">
    <source>
        <dbReference type="SAM" id="MobiDB-lite"/>
    </source>
</evidence>
<proteinExistence type="predicted"/>
<dbReference type="EMBL" id="CP002819">
    <property type="protein sequence ID" value="AEG70477.1"/>
    <property type="molecule type" value="Genomic_DNA"/>
</dbReference>
<dbReference type="HOGENOM" id="CLU_2737189_0_0_4"/>
<protein>
    <submittedName>
        <fullName evidence="2">Uncharacterized protein</fullName>
    </submittedName>
</protein>
<feature type="compositionally biased region" description="Basic and acidic residues" evidence="1">
    <location>
        <begin position="23"/>
        <end position="33"/>
    </location>
</feature>
<dbReference type="KEGG" id="rsn:RSPO_c03186"/>
<evidence type="ECO:0000313" key="2">
    <source>
        <dbReference type="EMBL" id="AEG70477.1"/>
    </source>
</evidence>
<name>F6G5Q0_RALS8</name>
<feature type="region of interest" description="Disordered" evidence="1">
    <location>
        <begin position="19"/>
        <end position="45"/>
    </location>
</feature>
<accession>F6G5Q0</accession>
<gene>
    <name evidence="2" type="ordered locus">RSPO_c03186</name>
</gene>